<name>A0A2P2QV53_RHIMU</name>
<proteinExistence type="predicted"/>
<dbReference type="AlphaFoldDB" id="A0A2P2QV53"/>
<organism evidence="1">
    <name type="scientific">Rhizophora mucronata</name>
    <name type="common">Asiatic mangrove</name>
    <dbReference type="NCBI Taxonomy" id="61149"/>
    <lineage>
        <taxon>Eukaryota</taxon>
        <taxon>Viridiplantae</taxon>
        <taxon>Streptophyta</taxon>
        <taxon>Embryophyta</taxon>
        <taxon>Tracheophyta</taxon>
        <taxon>Spermatophyta</taxon>
        <taxon>Magnoliopsida</taxon>
        <taxon>eudicotyledons</taxon>
        <taxon>Gunneridae</taxon>
        <taxon>Pentapetalae</taxon>
        <taxon>rosids</taxon>
        <taxon>fabids</taxon>
        <taxon>Malpighiales</taxon>
        <taxon>Rhizophoraceae</taxon>
        <taxon>Rhizophora</taxon>
    </lineage>
</organism>
<dbReference type="EMBL" id="GGEC01090415">
    <property type="protein sequence ID" value="MBX70899.1"/>
    <property type="molecule type" value="Transcribed_RNA"/>
</dbReference>
<accession>A0A2P2QV53</accession>
<sequence length="59" mass="7205">MLLAKMSKWIVVEMNGTWHKELGYYFLEFDVQLPSHKVYAKRNKWNIFLVLRLANHPIW</sequence>
<evidence type="ECO:0000313" key="1">
    <source>
        <dbReference type="EMBL" id="MBX70899.1"/>
    </source>
</evidence>
<reference evidence="1" key="1">
    <citation type="submission" date="2018-02" db="EMBL/GenBank/DDBJ databases">
        <title>Rhizophora mucronata_Transcriptome.</title>
        <authorList>
            <person name="Meera S.P."/>
            <person name="Sreeshan A."/>
            <person name="Augustine A."/>
        </authorList>
    </citation>
    <scope>NUCLEOTIDE SEQUENCE</scope>
    <source>
        <tissue evidence="1">Leaf</tissue>
    </source>
</reference>
<protein>
    <submittedName>
        <fullName evidence="1">Uncharacterized protein</fullName>
    </submittedName>
</protein>